<protein>
    <submittedName>
        <fullName evidence="2">DUF4395 domain-containing protein</fullName>
    </submittedName>
</protein>
<sequence>MLLDPRGPRFAAALTTLVLAVALITGSGLLVLAQAVVFAVTAANPRIGPYGLIYRALVAPRLRPPTELEPVAPVRFAQLVGLAFAAAGAVGWLAGVPALGLVATGAALAAAFLNAAFDVCLGCEGYLAIRRLTGRPLAARVPAATR</sequence>
<dbReference type="Proteomes" id="UP000245683">
    <property type="component" value="Unassembled WGS sequence"/>
</dbReference>
<dbReference type="AlphaFoldDB" id="A0A317KFZ2"/>
<comment type="caution">
    <text evidence="2">The sequence shown here is derived from an EMBL/GenBank/DDBJ whole genome shotgun (WGS) entry which is preliminary data.</text>
</comment>
<evidence type="ECO:0000259" key="1">
    <source>
        <dbReference type="Pfam" id="PF14340"/>
    </source>
</evidence>
<proteinExistence type="predicted"/>
<feature type="domain" description="DUF4395" evidence="1">
    <location>
        <begin position="4"/>
        <end position="131"/>
    </location>
</feature>
<dbReference type="OrthoDB" id="345402at2"/>
<dbReference type="RefSeq" id="WP_109943069.1">
    <property type="nucleotide sequence ID" value="NZ_QGSV01000062.1"/>
</dbReference>
<gene>
    <name evidence="2" type="ORF">DLJ46_02700</name>
</gene>
<name>A0A317KFZ2_9ACTN</name>
<accession>A0A317KFZ2</accession>
<dbReference type="EMBL" id="QGSV01000062">
    <property type="protein sequence ID" value="PWU52623.1"/>
    <property type="molecule type" value="Genomic_DNA"/>
</dbReference>
<reference evidence="3" key="1">
    <citation type="submission" date="2018-05" db="EMBL/GenBank/DDBJ databases">
        <title>Micromonospora globispora sp. nov. and Micromonospora rugosa sp. nov., isolated from marine sediment.</title>
        <authorList>
            <person name="Carro L."/>
            <person name="Aysel V."/>
            <person name="Cetin D."/>
            <person name="Igual J.M."/>
            <person name="Klenk H.-P."/>
            <person name="Trujillo M.E."/>
            <person name="Sahin N."/>
        </authorList>
    </citation>
    <scope>NUCLEOTIDE SEQUENCE [LARGE SCALE GENOMIC DNA]</scope>
    <source>
        <strain evidence="3">S2904</strain>
    </source>
</reference>
<evidence type="ECO:0000313" key="2">
    <source>
        <dbReference type="EMBL" id="PWU52623.1"/>
    </source>
</evidence>
<organism evidence="2 3">
    <name type="scientific">Micromonospora globispora</name>
    <dbReference type="NCBI Taxonomy" id="1450148"/>
    <lineage>
        <taxon>Bacteria</taxon>
        <taxon>Bacillati</taxon>
        <taxon>Actinomycetota</taxon>
        <taxon>Actinomycetes</taxon>
        <taxon>Micromonosporales</taxon>
        <taxon>Micromonosporaceae</taxon>
        <taxon>Micromonospora</taxon>
    </lineage>
</organism>
<dbReference type="InterPro" id="IPR025508">
    <property type="entry name" value="DUF4395"/>
</dbReference>
<keyword evidence="3" id="KW-1185">Reference proteome</keyword>
<evidence type="ECO:0000313" key="3">
    <source>
        <dbReference type="Proteomes" id="UP000245683"/>
    </source>
</evidence>
<dbReference type="Pfam" id="PF14340">
    <property type="entry name" value="DUF4395"/>
    <property type="match status" value="1"/>
</dbReference>